<dbReference type="GO" id="GO:0016887">
    <property type="term" value="F:ATP hydrolysis activity"/>
    <property type="evidence" value="ECO:0007669"/>
    <property type="project" value="InterPro"/>
</dbReference>
<dbReference type="Pfam" id="PF22606">
    <property type="entry name" value="Cdc6-ORC-like_ATPase_lid"/>
    <property type="match status" value="1"/>
</dbReference>
<dbReference type="InterPro" id="IPR049945">
    <property type="entry name" value="AAA_22"/>
</dbReference>
<keyword evidence="6" id="KW-1185">Reference proteome</keyword>
<evidence type="ECO:0000256" key="1">
    <source>
        <dbReference type="ARBA" id="ARBA00006184"/>
    </source>
</evidence>
<reference evidence="5" key="1">
    <citation type="journal article" date="2019" name="Environ. Microbiol.">
        <title>Fungal ecological strategies reflected in gene transcription - a case study of two litter decomposers.</title>
        <authorList>
            <person name="Barbi F."/>
            <person name="Kohler A."/>
            <person name="Barry K."/>
            <person name="Baskaran P."/>
            <person name="Daum C."/>
            <person name="Fauchery L."/>
            <person name="Ihrmark K."/>
            <person name="Kuo A."/>
            <person name="LaButti K."/>
            <person name="Lipzen A."/>
            <person name="Morin E."/>
            <person name="Grigoriev I.V."/>
            <person name="Henrissat B."/>
            <person name="Lindahl B."/>
            <person name="Martin F."/>
        </authorList>
    </citation>
    <scope>NUCLEOTIDE SEQUENCE</scope>
    <source>
        <strain evidence="5">JB14</strain>
    </source>
</reference>
<sequence length="643" mass="68823">MVSTRGSLLGKRSQSENDSTLCDQLQTPEPTPKRLKTTVTVLDGDQNKENIPPLNLTPVNDAQASPPTSSRAARALRRNATEPFITPPPRVRAALHSLRPFRISRLPHRLLHLSLYCPSTARVRALFRATCNDMVSMPSRENERDIITEFLITFLSRSDAISFPSLYISGSPGCGKTTLINSILDSMANELGETKIINVNCMSLNNIDALWDRLIDEFDGVLQKKRKSGTRKAKGRDSVESMLEGMSARCVLVLDEMDHIASNPQSISSLLNLAKSERLCVVGIANTHTLTSSLSSSSHIGTLHFSPYTSAQLLQILQSRLATLSSPGQASIPDADMKQFLPVAAMTLLTKKVAALTGDVRTLFEVLRGAIDMAVSSASAATTSKVDDESFFANAGPVCSVTPAHVLAALKSSTSSNRGASFTPHAPATSNSGIVSKVAELGLQARLVLLSILAATKRVEAGLTIELRNSSSSSSITPESSSASIDGAHLHTYYSHILRRGGDSLSTPVSRSEFSDLLGLLEGVGLLALSSSQTSPKKKKMRFGRSASFGAGLGAGGRSSGGMSEDVRLASGVWADEVLRGLGVTASSSLDADVNCVRDVKEEELCAIWMRENVALRKELKAIEAKRNARSKEGMFVDASLDE</sequence>
<dbReference type="InterPro" id="IPR054425">
    <property type="entry name" value="Cdc6_ORC1-like_ATPase_lid"/>
</dbReference>
<evidence type="ECO:0000256" key="3">
    <source>
        <dbReference type="SAM" id="MobiDB-lite"/>
    </source>
</evidence>
<dbReference type="OrthoDB" id="1926878at2759"/>
<dbReference type="AlphaFoldDB" id="A0A6A4IHE3"/>
<dbReference type="Gene3D" id="3.40.50.300">
    <property type="entry name" value="P-loop containing nucleotide triphosphate hydrolases"/>
    <property type="match status" value="1"/>
</dbReference>
<dbReference type="GO" id="GO:0033314">
    <property type="term" value="P:mitotic DNA replication checkpoint signaling"/>
    <property type="evidence" value="ECO:0007669"/>
    <property type="project" value="TreeGrafter"/>
</dbReference>
<dbReference type="InterPro" id="IPR027417">
    <property type="entry name" value="P-loop_NTPase"/>
</dbReference>
<evidence type="ECO:0000313" key="6">
    <source>
        <dbReference type="Proteomes" id="UP000799118"/>
    </source>
</evidence>
<organism evidence="5 6">
    <name type="scientific">Gymnopus androsaceus JB14</name>
    <dbReference type="NCBI Taxonomy" id="1447944"/>
    <lineage>
        <taxon>Eukaryota</taxon>
        <taxon>Fungi</taxon>
        <taxon>Dikarya</taxon>
        <taxon>Basidiomycota</taxon>
        <taxon>Agaricomycotina</taxon>
        <taxon>Agaricomycetes</taxon>
        <taxon>Agaricomycetidae</taxon>
        <taxon>Agaricales</taxon>
        <taxon>Marasmiineae</taxon>
        <taxon>Omphalotaceae</taxon>
        <taxon>Gymnopus</taxon>
    </lineage>
</organism>
<dbReference type="InterPro" id="IPR003593">
    <property type="entry name" value="AAA+_ATPase"/>
</dbReference>
<feature type="compositionally biased region" description="Polar residues" evidence="3">
    <location>
        <begin position="16"/>
        <end position="28"/>
    </location>
</feature>
<comment type="similarity">
    <text evidence="1">Belongs to the CDC6/cdc18 family.</text>
</comment>
<dbReference type="CDD" id="cd00009">
    <property type="entry name" value="AAA"/>
    <property type="match status" value="1"/>
</dbReference>
<keyword evidence="5" id="KW-0378">Hydrolase</keyword>
<dbReference type="EMBL" id="ML769391">
    <property type="protein sequence ID" value="KAE9408497.1"/>
    <property type="molecule type" value="Genomic_DNA"/>
</dbReference>
<feature type="domain" description="AAA+ ATPase" evidence="4">
    <location>
        <begin position="162"/>
        <end position="320"/>
    </location>
</feature>
<accession>A0A6A4IHE3</accession>
<name>A0A6A4IHE3_9AGAR</name>
<dbReference type="Pfam" id="PF13401">
    <property type="entry name" value="AAA_22"/>
    <property type="match status" value="1"/>
</dbReference>
<dbReference type="InterPro" id="IPR050311">
    <property type="entry name" value="ORC1/CDC6"/>
</dbReference>
<dbReference type="GO" id="GO:0006270">
    <property type="term" value="P:DNA replication initiation"/>
    <property type="evidence" value="ECO:0007669"/>
    <property type="project" value="TreeGrafter"/>
</dbReference>
<dbReference type="SMART" id="SM00382">
    <property type="entry name" value="AAA"/>
    <property type="match status" value="1"/>
</dbReference>
<keyword evidence="2" id="KW-0235">DNA replication</keyword>
<proteinExistence type="inferred from homology"/>
<dbReference type="GO" id="GO:0003688">
    <property type="term" value="F:DNA replication origin binding"/>
    <property type="evidence" value="ECO:0007669"/>
    <property type="project" value="TreeGrafter"/>
</dbReference>
<evidence type="ECO:0000256" key="2">
    <source>
        <dbReference type="ARBA" id="ARBA00022705"/>
    </source>
</evidence>
<feature type="compositionally biased region" description="Polar residues" evidence="3">
    <location>
        <begin position="57"/>
        <end position="70"/>
    </location>
</feature>
<dbReference type="SUPFAM" id="SSF52540">
    <property type="entry name" value="P-loop containing nucleoside triphosphate hydrolases"/>
    <property type="match status" value="1"/>
</dbReference>
<evidence type="ECO:0000259" key="4">
    <source>
        <dbReference type="SMART" id="SM00382"/>
    </source>
</evidence>
<dbReference type="GO" id="GO:0005634">
    <property type="term" value="C:nucleus"/>
    <property type="evidence" value="ECO:0007669"/>
    <property type="project" value="TreeGrafter"/>
</dbReference>
<dbReference type="PANTHER" id="PTHR10763">
    <property type="entry name" value="CELL DIVISION CONTROL PROTEIN 6-RELATED"/>
    <property type="match status" value="1"/>
</dbReference>
<protein>
    <submittedName>
        <fullName evidence="5">P-loop containing nucleoside triphosphate hydrolase protein</fullName>
    </submittedName>
</protein>
<dbReference type="PANTHER" id="PTHR10763:SF26">
    <property type="entry name" value="CELL DIVISION CONTROL PROTEIN 6 HOMOLOG"/>
    <property type="match status" value="1"/>
</dbReference>
<gene>
    <name evidence="5" type="ORF">BT96DRAFT_985827</name>
</gene>
<dbReference type="Proteomes" id="UP000799118">
    <property type="component" value="Unassembled WGS sequence"/>
</dbReference>
<feature type="region of interest" description="Disordered" evidence="3">
    <location>
        <begin position="1"/>
        <end position="71"/>
    </location>
</feature>
<evidence type="ECO:0000313" key="5">
    <source>
        <dbReference type="EMBL" id="KAE9408497.1"/>
    </source>
</evidence>